<keyword evidence="4" id="KW-1185">Reference proteome</keyword>
<organism evidence="3 4">
    <name type="scientific">Candidatus Phycosocius bacilliformis</name>
    <dbReference type="NCBI Taxonomy" id="1445552"/>
    <lineage>
        <taxon>Bacteria</taxon>
        <taxon>Pseudomonadati</taxon>
        <taxon>Pseudomonadota</taxon>
        <taxon>Alphaproteobacteria</taxon>
        <taxon>Caulobacterales</taxon>
        <taxon>Caulobacterales incertae sedis</taxon>
        <taxon>Candidatus Phycosocius</taxon>
    </lineage>
</organism>
<reference evidence="3 4" key="1">
    <citation type="journal article" date="2018" name="Genome Announc.">
        <title>Draft Genome Sequence of "Candidatus Phycosocius bacilliformis," an Alphaproteobacterial Ectosymbiont of the Hydrocarbon-Producing Green Alga Botryococcus braunii.</title>
        <authorList>
            <person name="Tanabe Y."/>
            <person name="Yamaguchi H."/>
            <person name="Watanabe M.M."/>
        </authorList>
    </citation>
    <scope>NUCLEOTIDE SEQUENCE [LARGE SCALE GENOMIC DNA]</scope>
    <source>
        <strain evidence="3 4">BOTRYCO-2</strain>
    </source>
</reference>
<proteinExistence type="predicted"/>
<evidence type="ECO:0000313" key="3">
    <source>
        <dbReference type="EMBL" id="GBF58143.1"/>
    </source>
</evidence>
<evidence type="ECO:0000313" key="4">
    <source>
        <dbReference type="Proteomes" id="UP000245086"/>
    </source>
</evidence>
<gene>
    <name evidence="3" type="ORF">PbB2_01814</name>
</gene>
<name>A0A2P2EAS0_9PROT</name>
<keyword evidence="1" id="KW-0812">Transmembrane</keyword>
<feature type="transmembrane region" description="Helical" evidence="1">
    <location>
        <begin position="23"/>
        <end position="48"/>
    </location>
</feature>
<keyword evidence="1" id="KW-0472">Membrane</keyword>
<keyword evidence="1" id="KW-1133">Transmembrane helix</keyword>
<dbReference type="AlphaFoldDB" id="A0A2P2EAS0"/>
<dbReference type="Gene3D" id="3.40.50.410">
    <property type="entry name" value="von Willebrand factor, type A domain"/>
    <property type="match status" value="1"/>
</dbReference>
<dbReference type="Pfam" id="PF13400">
    <property type="entry name" value="Tad"/>
    <property type="match status" value="1"/>
</dbReference>
<dbReference type="EMBL" id="BFBR01000005">
    <property type="protein sequence ID" value="GBF58143.1"/>
    <property type="molecule type" value="Genomic_DNA"/>
</dbReference>
<dbReference type="Proteomes" id="UP000245086">
    <property type="component" value="Unassembled WGS sequence"/>
</dbReference>
<accession>A0A2P2EAS0</accession>
<dbReference type="InterPro" id="IPR002035">
    <property type="entry name" value="VWF_A"/>
</dbReference>
<sequence length="413" mass="45141">MFNFRLPWPKTWRSLLRTRNERGSIAVTFALSVTAVVFVAACAIQIGLISGTKAKFQSAADNAALAAIAPTTANADMQTVAQTTFYANLTEREKAAVTSFTVSTQTGRVREAYVSYTVNQSAIVPGLVGSGATTVSGNARARKADYRYVDIDLWLDGSASMGVAADEAGRDALRTLSAQDPEHAHCAFACHIPTQVKESNLYSTSEQRAHANNIKLRHDIMKESVQILIDELDDAYPRGLRARYGVARMANQWERMLNFTSDIPAARAYVGNFQLYPGWNGSRLSPAMQSGNNTLTSGAGDGSQGDPEKFIILVTDGMQFNWGEVASGPISTTVCNDIKARGYRLAVVQLRYVRLDGDGAFDYWVKPVYDQISPALQACASAGYYFHADDPDEVRDAFRQLAKTLEESLRLTE</sequence>
<protein>
    <recommendedName>
        <fullName evidence="2">VWFA domain-containing protein</fullName>
    </recommendedName>
</protein>
<evidence type="ECO:0000259" key="2">
    <source>
        <dbReference type="PROSITE" id="PS50234"/>
    </source>
</evidence>
<dbReference type="InterPro" id="IPR036465">
    <property type="entry name" value="vWFA_dom_sf"/>
</dbReference>
<feature type="domain" description="VWFA" evidence="2">
    <location>
        <begin position="150"/>
        <end position="401"/>
    </location>
</feature>
<dbReference type="OrthoDB" id="7624353at2"/>
<dbReference type="InterPro" id="IPR028087">
    <property type="entry name" value="Tad_N"/>
</dbReference>
<evidence type="ECO:0000256" key="1">
    <source>
        <dbReference type="SAM" id="Phobius"/>
    </source>
</evidence>
<dbReference type="PROSITE" id="PS50234">
    <property type="entry name" value="VWFA"/>
    <property type="match status" value="1"/>
</dbReference>
<dbReference type="SUPFAM" id="SSF53300">
    <property type="entry name" value="vWA-like"/>
    <property type="match status" value="1"/>
</dbReference>
<comment type="caution">
    <text evidence="3">The sequence shown here is derived from an EMBL/GenBank/DDBJ whole genome shotgun (WGS) entry which is preliminary data.</text>
</comment>